<feature type="domain" description="DUF3857" evidence="1">
    <location>
        <begin position="65"/>
        <end position="217"/>
    </location>
</feature>
<dbReference type="EMBL" id="JACYFG010000060">
    <property type="protein sequence ID" value="MBD5782302.1"/>
    <property type="molecule type" value="Genomic_DNA"/>
</dbReference>
<dbReference type="Gene3D" id="3.10.620.30">
    <property type="match status" value="1"/>
</dbReference>
<evidence type="ECO:0000313" key="3">
    <source>
        <dbReference type="Proteomes" id="UP000622317"/>
    </source>
</evidence>
<comment type="caution">
    <text evidence="2">The sequence shown here is derived from an EMBL/GenBank/DDBJ whole genome shotgun (WGS) entry which is preliminary data.</text>
</comment>
<dbReference type="Gene3D" id="2.60.120.1130">
    <property type="match status" value="1"/>
</dbReference>
<organism evidence="2 3">
    <name type="scientific">Pelagicoccus enzymogenes</name>
    <dbReference type="NCBI Taxonomy" id="2773457"/>
    <lineage>
        <taxon>Bacteria</taxon>
        <taxon>Pseudomonadati</taxon>
        <taxon>Verrucomicrobiota</taxon>
        <taxon>Opitutia</taxon>
        <taxon>Puniceicoccales</taxon>
        <taxon>Pelagicoccaceae</taxon>
        <taxon>Pelagicoccus</taxon>
    </lineage>
</organism>
<reference evidence="2" key="1">
    <citation type="submission" date="2020-09" db="EMBL/GenBank/DDBJ databases">
        <title>Pelagicoccus enzymogenes sp. nov. with an EPS production, isolated from marine sediment.</title>
        <authorList>
            <person name="Feng X."/>
        </authorList>
    </citation>
    <scope>NUCLEOTIDE SEQUENCE</scope>
    <source>
        <strain evidence="2">NFK12</strain>
    </source>
</reference>
<evidence type="ECO:0000313" key="2">
    <source>
        <dbReference type="EMBL" id="MBD5782302.1"/>
    </source>
</evidence>
<proteinExistence type="predicted"/>
<sequence length="657" mass="75871">MALASTLCLASAIYADKDETDLLPFEAVPAEVLGRKIPKVDPNSDIEYLFYGLKVNDRRYGHARVRERHIKLKVYTENGVKDLDVIHLPYIKRWEKISGFKARITQPDGSFSEFDRSDLYERRLLKVDDFRGDALSFALPNLQVGSVVEYTWRSIVDYGQTWYIAEFLEEEWPSEETEIEFIPSASHSSIFQAFNYELEFEQTKDKTYLVSAENVPGIASEPYSPPARDYRGWLFMVYNSEFSMLNAQAFWDGESEYLTELSRDLVKSKQRAVKKLADSLFEAGMAPEEKLWIAFKYCSNEITNIWAVQSGFTDEERSKLKDVDTPAETIKRGYGTGSDINQLFASLVAAAGFEVCYAYTTDAESMKFNSLALSRRLNFPERVVALRKNAKADWRYFDLSYVYLPFGWLDAANSGQVVLLPDAKKARFDTTEFLSADLSPVFRDARFDLNEYGDLSGSVQLEYNGYPGVRRKRFYDALSEGEREERFCARLKELFPQCEIRNFKMSGIFTRDKPLVVSYDIEIPGYGESVGDRVFFQPSFFEFGEEPMFMEEQRRTDIAFQYAWKEEDTVWFNFPEGFHPEEAASPGKPIDLGYFRFACAYALNKSQSKLRCKREFRMDNSGFQKDSYDMLKKILEDANTQDSHVMTISKKEFANAR</sequence>
<dbReference type="Proteomes" id="UP000622317">
    <property type="component" value="Unassembled WGS sequence"/>
</dbReference>
<dbReference type="AlphaFoldDB" id="A0A927FC52"/>
<dbReference type="Pfam" id="PF12969">
    <property type="entry name" value="DUF3857"/>
    <property type="match status" value="1"/>
</dbReference>
<dbReference type="Gene3D" id="2.60.40.3140">
    <property type="match status" value="1"/>
</dbReference>
<name>A0A927FC52_9BACT</name>
<accession>A0A927FC52</accession>
<gene>
    <name evidence="2" type="ORF">IEN85_22575</name>
</gene>
<keyword evidence="3" id="KW-1185">Reference proteome</keyword>
<dbReference type="InterPro" id="IPR024618">
    <property type="entry name" value="DUF3857"/>
</dbReference>
<evidence type="ECO:0000259" key="1">
    <source>
        <dbReference type="Pfam" id="PF12969"/>
    </source>
</evidence>
<protein>
    <submittedName>
        <fullName evidence="2">DUF3857 domain-containing protein</fullName>
    </submittedName>
</protein>